<feature type="compositionally biased region" description="Basic and acidic residues" evidence="1">
    <location>
        <begin position="190"/>
        <end position="214"/>
    </location>
</feature>
<keyword evidence="3" id="KW-1185">Reference proteome</keyword>
<protein>
    <recommendedName>
        <fullName evidence="4">Swi5-dependent recombination DNA repair protein 1 homolog</fullName>
    </recommendedName>
</protein>
<name>A0ABQ7PX93_PLUXY</name>
<sequence>MNNVSSVKPGSNSRHDSPKTPGGISKSHLTPCRRVGLSKKWRKSGPSPFVSPLASANSPREGSDRTKTTPHPIKLTPNSKEEENCGGEQFASNHDELSKENEDAVLNRASANVDIVTTPLRSVHSVRKSKSKCLMSLDSIDECPKDISRPCTNVADNILENKDINMNTDEKTISKPVKSKSKSMKKPKSPKIDVTAKDLKESEKVSELDNKDEINTLIPSPEKDYSYSVKEKSPNNLTKECIVVIQRKINKNAITKKDNSCDKTEKILLEEKNKANLVSQALFDSDSDEAPLSTITKKASVENIDVEMKKRPRQLALDDDEDDFTDTDKRPNKLKKLEDKSTSISDLKTSAKTTSSHKHKDKSIPKKTIVNQPISQMSFDDDDDFDFSSKRTILIRKSYDKVIKPQKAKSTGSVTQKDIDDLKAKIEMKKNLILAKAMTNETEDLRNLIKKWKKGCQDALAELMDLMKSKFPEKQYMDYSEILQMLKIPSALVGYDSDNDCFTSPDDANIILDRIL</sequence>
<reference evidence="2 3" key="1">
    <citation type="submission" date="2021-06" db="EMBL/GenBank/DDBJ databases">
        <title>A haploid diamondback moth (Plutella xylostella L.) genome assembly resolves 31 chromosomes and identifies a diamide resistance mutation.</title>
        <authorList>
            <person name="Ward C.M."/>
            <person name="Perry K.D."/>
            <person name="Baker G."/>
            <person name="Powis K."/>
            <person name="Heckel D.G."/>
            <person name="Baxter S.W."/>
        </authorList>
    </citation>
    <scope>NUCLEOTIDE SEQUENCE [LARGE SCALE GENOMIC DNA]</scope>
    <source>
        <strain evidence="2 3">LV</strain>
        <tissue evidence="2">Single pupa</tissue>
    </source>
</reference>
<feature type="region of interest" description="Disordered" evidence="1">
    <location>
        <begin position="1"/>
        <end position="89"/>
    </location>
</feature>
<gene>
    <name evidence="2" type="ORF">JYU34_019664</name>
</gene>
<dbReference type="Proteomes" id="UP000823941">
    <property type="component" value="Chromosome 26"/>
</dbReference>
<comment type="caution">
    <text evidence="2">The sequence shown here is derived from an EMBL/GenBank/DDBJ whole genome shotgun (WGS) entry which is preliminary data.</text>
</comment>
<proteinExistence type="predicted"/>
<dbReference type="EMBL" id="JAHIBW010000026">
    <property type="protein sequence ID" value="KAG7297607.1"/>
    <property type="molecule type" value="Genomic_DNA"/>
</dbReference>
<feature type="region of interest" description="Disordered" evidence="1">
    <location>
        <begin position="166"/>
        <end position="231"/>
    </location>
</feature>
<feature type="region of interest" description="Disordered" evidence="1">
    <location>
        <begin position="312"/>
        <end position="341"/>
    </location>
</feature>
<feature type="compositionally biased region" description="Polar residues" evidence="1">
    <location>
        <begin position="1"/>
        <end position="12"/>
    </location>
</feature>
<accession>A0ABQ7PX93</accession>
<feature type="compositionally biased region" description="Basic residues" evidence="1">
    <location>
        <begin position="177"/>
        <end position="189"/>
    </location>
</feature>
<dbReference type="Gene3D" id="6.10.140.1020">
    <property type="match status" value="1"/>
</dbReference>
<organism evidence="2 3">
    <name type="scientific">Plutella xylostella</name>
    <name type="common">Diamondback moth</name>
    <name type="synonym">Plutella maculipennis</name>
    <dbReference type="NCBI Taxonomy" id="51655"/>
    <lineage>
        <taxon>Eukaryota</taxon>
        <taxon>Metazoa</taxon>
        <taxon>Ecdysozoa</taxon>
        <taxon>Arthropoda</taxon>
        <taxon>Hexapoda</taxon>
        <taxon>Insecta</taxon>
        <taxon>Pterygota</taxon>
        <taxon>Neoptera</taxon>
        <taxon>Endopterygota</taxon>
        <taxon>Lepidoptera</taxon>
        <taxon>Glossata</taxon>
        <taxon>Ditrysia</taxon>
        <taxon>Yponomeutoidea</taxon>
        <taxon>Plutellidae</taxon>
        <taxon>Plutella</taxon>
    </lineage>
</organism>
<evidence type="ECO:0000313" key="3">
    <source>
        <dbReference type="Proteomes" id="UP000823941"/>
    </source>
</evidence>
<feature type="compositionally biased region" description="Basic and acidic residues" evidence="1">
    <location>
        <begin position="221"/>
        <end position="231"/>
    </location>
</feature>
<feature type="compositionally biased region" description="Basic and acidic residues" evidence="1">
    <location>
        <begin position="326"/>
        <end position="341"/>
    </location>
</feature>
<evidence type="ECO:0008006" key="4">
    <source>
        <dbReference type="Google" id="ProtNLM"/>
    </source>
</evidence>
<evidence type="ECO:0000256" key="1">
    <source>
        <dbReference type="SAM" id="MobiDB-lite"/>
    </source>
</evidence>
<evidence type="ECO:0000313" key="2">
    <source>
        <dbReference type="EMBL" id="KAG7297607.1"/>
    </source>
</evidence>